<name>A0A4R1BHT2_9ACTN</name>
<evidence type="ECO:0000313" key="2">
    <source>
        <dbReference type="EMBL" id="TCJ16813.1"/>
    </source>
</evidence>
<organism evidence="2 3">
    <name type="scientific">Rubrobacter taiwanensis</name>
    <dbReference type="NCBI Taxonomy" id="185139"/>
    <lineage>
        <taxon>Bacteria</taxon>
        <taxon>Bacillati</taxon>
        <taxon>Actinomycetota</taxon>
        <taxon>Rubrobacteria</taxon>
        <taxon>Rubrobacterales</taxon>
        <taxon>Rubrobacteraceae</taxon>
        <taxon>Rubrobacter</taxon>
    </lineage>
</organism>
<dbReference type="RefSeq" id="WP_132691022.1">
    <property type="nucleotide sequence ID" value="NZ_SKBU01000015.1"/>
</dbReference>
<keyword evidence="1" id="KW-0472">Membrane</keyword>
<sequence>MKSIGAILLGMLLSAIIGVLLISGIFGPVFATFFETATARQLSFPAGLFIFGVAFYFGGMLASYRAPHRRVLHGTLVSVASFGVSLVVNLGVVAFSSPAEDPLAGFRSAGIAAFTALLVLVSFGASFYGARRGEELYHYNRQFARRGH</sequence>
<keyword evidence="1" id="KW-0812">Transmembrane</keyword>
<dbReference type="Proteomes" id="UP000295244">
    <property type="component" value="Unassembled WGS sequence"/>
</dbReference>
<dbReference type="OrthoDB" id="9553703at2"/>
<keyword evidence="3" id="KW-1185">Reference proteome</keyword>
<comment type="caution">
    <text evidence="2">The sequence shown here is derived from an EMBL/GenBank/DDBJ whole genome shotgun (WGS) entry which is preliminary data.</text>
</comment>
<evidence type="ECO:0000256" key="1">
    <source>
        <dbReference type="SAM" id="Phobius"/>
    </source>
</evidence>
<reference evidence="2 3" key="1">
    <citation type="submission" date="2019-03" db="EMBL/GenBank/DDBJ databases">
        <title>Whole genome sequence of a novel Rubrobacter taiwanensis strain, isolated from Yellowstone National Park.</title>
        <authorList>
            <person name="Freed S."/>
            <person name="Ramaley R.F."/>
            <person name="Kyndt J.A."/>
        </authorList>
    </citation>
    <scope>NUCLEOTIDE SEQUENCE [LARGE SCALE GENOMIC DNA]</scope>
    <source>
        <strain evidence="2 3">Yellowstone</strain>
    </source>
</reference>
<dbReference type="AlphaFoldDB" id="A0A4R1BHT2"/>
<protein>
    <submittedName>
        <fullName evidence="2">Uncharacterized protein</fullName>
    </submittedName>
</protein>
<gene>
    <name evidence="2" type="ORF">E0L93_08815</name>
</gene>
<accession>A0A4R1BHT2</accession>
<evidence type="ECO:0000313" key="3">
    <source>
        <dbReference type="Proteomes" id="UP000295244"/>
    </source>
</evidence>
<feature type="transmembrane region" description="Helical" evidence="1">
    <location>
        <begin position="76"/>
        <end position="97"/>
    </location>
</feature>
<dbReference type="EMBL" id="SKBU01000015">
    <property type="protein sequence ID" value="TCJ16813.1"/>
    <property type="molecule type" value="Genomic_DNA"/>
</dbReference>
<proteinExistence type="predicted"/>
<keyword evidence="1" id="KW-1133">Transmembrane helix</keyword>
<feature type="transmembrane region" description="Helical" evidence="1">
    <location>
        <begin position="42"/>
        <end position="64"/>
    </location>
</feature>
<feature type="transmembrane region" description="Helical" evidence="1">
    <location>
        <begin position="109"/>
        <end position="130"/>
    </location>
</feature>
<feature type="transmembrane region" description="Helical" evidence="1">
    <location>
        <begin position="7"/>
        <end position="30"/>
    </location>
</feature>